<accession>A0ABZ0PKU9</accession>
<dbReference type="PROSITE" id="PS51257">
    <property type="entry name" value="PROKAR_LIPOPROTEIN"/>
    <property type="match status" value="1"/>
</dbReference>
<evidence type="ECO:0000313" key="3">
    <source>
        <dbReference type="Proteomes" id="UP001305521"/>
    </source>
</evidence>
<reference evidence="2 3" key="1">
    <citation type="submission" date="2023-11" db="EMBL/GenBank/DDBJ databases">
        <title>Arctic aerobic anoxygenic photoheterotroph Sediminicoccus rosea KRV36 adapts its photosynthesis to long days of polar summer.</title>
        <authorList>
            <person name="Tomasch J."/>
            <person name="Kopejtka K."/>
            <person name="Bily T."/>
            <person name="Gardiner A.T."/>
            <person name="Gardian Z."/>
            <person name="Shivaramu S."/>
            <person name="Koblizek M."/>
            <person name="Engelhardt F."/>
            <person name="Kaftan D."/>
        </authorList>
    </citation>
    <scope>NUCLEOTIDE SEQUENCE [LARGE SCALE GENOMIC DNA]</scope>
    <source>
        <strain evidence="2 3">R-30</strain>
    </source>
</reference>
<dbReference type="Proteomes" id="UP001305521">
    <property type="component" value="Chromosome"/>
</dbReference>
<dbReference type="RefSeq" id="WP_318650340.1">
    <property type="nucleotide sequence ID" value="NZ_CP137852.1"/>
</dbReference>
<evidence type="ECO:0000313" key="2">
    <source>
        <dbReference type="EMBL" id="WPB86368.1"/>
    </source>
</evidence>
<dbReference type="EMBL" id="CP137852">
    <property type="protein sequence ID" value="WPB86368.1"/>
    <property type="molecule type" value="Genomic_DNA"/>
</dbReference>
<keyword evidence="3" id="KW-1185">Reference proteome</keyword>
<evidence type="ECO:0000256" key="1">
    <source>
        <dbReference type="SAM" id="SignalP"/>
    </source>
</evidence>
<gene>
    <name evidence="2" type="ORF">R9Z33_05720</name>
</gene>
<keyword evidence="1" id="KW-0732">Signal</keyword>
<proteinExistence type="predicted"/>
<feature type="signal peptide" evidence="1">
    <location>
        <begin position="1"/>
        <end position="25"/>
    </location>
</feature>
<organism evidence="2 3">
    <name type="scientific">Sediminicoccus rosea</name>
    <dbReference type="NCBI Taxonomy" id="1225128"/>
    <lineage>
        <taxon>Bacteria</taxon>
        <taxon>Pseudomonadati</taxon>
        <taxon>Pseudomonadota</taxon>
        <taxon>Alphaproteobacteria</taxon>
        <taxon>Acetobacterales</taxon>
        <taxon>Roseomonadaceae</taxon>
        <taxon>Sediminicoccus</taxon>
    </lineage>
</organism>
<protein>
    <submittedName>
        <fullName evidence="2">Uncharacterized protein</fullName>
    </submittedName>
</protein>
<sequence length="333" mass="33833">MLRRAFVRSTTSLAALVMLAGCLGANEGVRPATQRGSVLTGFAPTSDVVVNGQSYLAGAPRRVSVVGFVVAFQTDLSASASASRLGSSGVVRASVRANLSGVDEARMQQITDAAWSDFQERMRSAGIELVEPPANVSGQPSPVRGSGLIVFAPTGRSVVSTDTGLPGISGFSGFDTNSPIRVISTLPRNDGVTAVVVRHYVDFANAEASGGMFAGRASAEFTPALSVRAGSGLSNIATPRGVACVGYCPNNVGSITLGQAVFSMDRYGDPVRDTSAGAVATGVLSALSGASVGRYEVRADPAEYARISTSLLRDAQGKVVGALLGAMGAAPGS</sequence>
<feature type="chain" id="PRO_5046370280" evidence="1">
    <location>
        <begin position="26"/>
        <end position="333"/>
    </location>
</feature>
<name>A0ABZ0PKU9_9PROT</name>